<dbReference type="OrthoDB" id="3536684at2759"/>
<dbReference type="HOGENOM" id="CLU_774050_0_0_1"/>
<dbReference type="InParanoid" id="K1WFT8"/>
<protein>
    <submittedName>
        <fullName evidence="2">Uncharacterized protein</fullName>
    </submittedName>
</protein>
<feature type="compositionally biased region" description="Basic and acidic residues" evidence="1">
    <location>
        <begin position="137"/>
        <end position="148"/>
    </location>
</feature>
<keyword evidence="3" id="KW-1185">Reference proteome</keyword>
<dbReference type="GeneID" id="18761589"/>
<organism evidence="2 3">
    <name type="scientific">Marssonina brunnea f. sp. multigermtubi (strain MB_m1)</name>
    <name type="common">Marssonina leaf spot fungus</name>
    <dbReference type="NCBI Taxonomy" id="1072389"/>
    <lineage>
        <taxon>Eukaryota</taxon>
        <taxon>Fungi</taxon>
        <taxon>Dikarya</taxon>
        <taxon>Ascomycota</taxon>
        <taxon>Pezizomycotina</taxon>
        <taxon>Leotiomycetes</taxon>
        <taxon>Helotiales</taxon>
        <taxon>Drepanopezizaceae</taxon>
        <taxon>Drepanopeziza</taxon>
    </lineage>
</organism>
<dbReference type="AlphaFoldDB" id="K1WFT8"/>
<feature type="region of interest" description="Disordered" evidence="1">
    <location>
        <begin position="70"/>
        <end position="161"/>
    </location>
</feature>
<dbReference type="Proteomes" id="UP000006753">
    <property type="component" value="Unassembled WGS sequence"/>
</dbReference>
<name>K1WFT8_MARBU</name>
<proteinExistence type="predicted"/>
<evidence type="ECO:0000313" key="3">
    <source>
        <dbReference type="Proteomes" id="UP000006753"/>
    </source>
</evidence>
<evidence type="ECO:0000313" key="2">
    <source>
        <dbReference type="EMBL" id="EKD16360.1"/>
    </source>
</evidence>
<sequence>MSWMLAKARTTARTHPAASAGEAVSEFQLWLAVEDNHIRVAKERPGAPRHIQQYLAERRTFGDFWGPENVHLFPGPPPDHSSSASNPRKASALLQKSPVRTRSVYTQREDAYRGRSRSPNHFRSADRSRSPGPSRSRAREQSRRRDFKSPPTVSRALTRGTSRYIPFRDRIDSSGTSWRMRAEAMSVGPQTTAQAARSGGISTHVPALQSTSPPTPHHDPRTGKIYPVLKFSHPQAYTRLSGPQGQAIAEMSRYFHALVIRLEKPTLQSGLGIPSSAVLWLRVKISANPKDDGVQRQIDGCQRGFEAYHKLDQEGKELPGILDFYTANRHIFHHKGSLRRADTIKDMTLRNKALSRPT</sequence>
<reference evidence="2 3" key="1">
    <citation type="journal article" date="2012" name="BMC Genomics">
        <title>Sequencing the genome of Marssonina brunnea reveals fungus-poplar co-evolution.</title>
        <authorList>
            <person name="Zhu S."/>
            <person name="Cao Y.-Z."/>
            <person name="Jiang C."/>
            <person name="Tan B.-Y."/>
            <person name="Wang Z."/>
            <person name="Feng S."/>
            <person name="Zhang L."/>
            <person name="Su X.-H."/>
            <person name="Brejova B."/>
            <person name="Vinar T."/>
            <person name="Xu M."/>
            <person name="Wang M.-X."/>
            <person name="Zhang S.-G."/>
            <person name="Huang M.-R."/>
            <person name="Wu R."/>
            <person name="Zhou Y."/>
        </authorList>
    </citation>
    <scope>NUCLEOTIDE SEQUENCE [LARGE SCALE GENOMIC DNA]</scope>
    <source>
        <strain evidence="2 3">MB_m1</strain>
    </source>
</reference>
<accession>K1WFT8</accession>
<evidence type="ECO:0000256" key="1">
    <source>
        <dbReference type="SAM" id="MobiDB-lite"/>
    </source>
</evidence>
<gene>
    <name evidence="2" type="ORF">MBM_05654</name>
</gene>
<dbReference type="EMBL" id="JH921439">
    <property type="protein sequence ID" value="EKD16360.1"/>
    <property type="molecule type" value="Genomic_DNA"/>
</dbReference>
<dbReference type="KEGG" id="mbe:MBM_05654"/>